<gene>
    <name evidence="2" type="ORF">QRT03_10190</name>
</gene>
<dbReference type="InterPro" id="IPR018958">
    <property type="entry name" value="Knr4/Smi1-like_dom"/>
</dbReference>
<proteinExistence type="predicted"/>
<dbReference type="Proteomes" id="UP001231924">
    <property type="component" value="Unassembled WGS sequence"/>
</dbReference>
<feature type="domain" description="Knr4/Smi1-like" evidence="1">
    <location>
        <begin position="12"/>
        <end position="135"/>
    </location>
</feature>
<name>A0ABT7M8G4_9PSEU</name>
<dbReference type="Pfam" id="PF09346">
    <property type="entry name" value="SMI1_KNR4"/>
    <property type="match status" value="1"/>
</dbReference>
<dbReference type="Gene3D" id="3.40.1580.10">
    <property type="entry name" value="SMI1/KNR4-like"/>
    <property type="match status" value="1"/>
</dbReference>
<keyword evidence="3" id="KW-1185">Reference proteome</keyword>
<reference evidence="2 3" key="1">
    <citation type="submission" date="2023-06" db="EMBL/GenBank/DDBJ databases">
        <title>Actinomycetospora Odt1-22.</title>
        <authorList>
            <person name="Supong K."/>
        </authorList>
    </citation>
    <scope>NUCLEOTIDE SEQUENCE [LARGE SCALE GENOMIC DNA]</scope>
    <source>
        <strain evidence="2 3">Odt1-22</strain>
    </source>
</reference>
<dbReference type="InterPro" id="IPR037883">
    <property type="entry name" value="Knr4/Smi1-like_sf"/>
</dbReference>
<dbReference type="SMART" id="SM00860">
    <property type="entry name" value="SMI1_KNR4"/>
    <property type="match status" value="1"/>
</dbReference>
<evidence type="ECO:0000313" key="3">
    <source>
        <dbReference type="Proteomes" id="UP001231924"/>
    </source>
</evidence>
<organism evidence="2 3">
    <name type="scientific">Actinomycetospora termitidis</name>
    <dbReference type="NCBI Taxonomy" id="3053470"/>
    <lineage>
        <taxon>Bacteria</taxon>
        <taxon>Bacillati</taxon>
        <taxon>Actinomycetota</taxon>
        <taxon>Actinomycetes</taxon>
        <taxon>Pseudonocardiales</taxon>
        <taxon>Pseudonocardiaceae</taxon>
        <taxon>Actinomycetospora</taxon>
    </lineage>
</organism>
<dbReference type="RefSeq" id="WP_286052595.1">
    <property type="nucleotide sequence ID" value="NZ_JASVWF010000002.1"/>
</dbReference>
<protein>
    <submittedName>
        <fullName evidence="2">SMI1/KNR4 family protein</fullName>
    </submittedName>
</protein>
<comment type="caution">
    <text evidence="2">The sequence shown here is derived from an EMBL/GenBank/DDBJ whole genome shotgun (WGS) entry which is preliminary data.</text>
</comment>
<evidence type="ECO:0000259" key="1">
    <source>
        <dbReference type="SMART" id="SM00860"/>
    </source>
</evidence>
<accession>A0ABT7M8G4</accession>
<sequence length="138" mass="15216">MVEWVQATPLAPATDAEVREHEDALRVDLPRDFLAVAQHRQGASPVPARVTLPNGFGTAVGSLLHFADGFHNIVTRRFPLEGVLEKGVIPFAEDIGGDVYCFSYREDYDHPPVVFWSVDDGAVRLAPDFTAFVAMLHD</sequence>
<dbReference type="SUPFAM" id="SSF160631">
    <property type="entry name" value="SMI1/KNR4-like"/>
    <property type="match status" value="1"/>
</dbReference>
<dbReference type="EMBL" id="JASVWF010000002">
    <property type="protein sequence ID" value="MDL5156327.1"/>
    <property type="molecule type" value="Genomic_DNA"/>
</dbReference>
<evidence type="ECO:0000313" key="2">
    <source>
        <dbReference type="EMBL" id="MDL5156327.1"/>
    </source>
</evidence>